<sequence>MNKPHLVAPEDFNIVSEIEKYAKDKSKVAIIFEDNAGGTTEVTYDELIRSANRIGNLFKQHGLHKGDTLLIKMERSIETYEVYIAALKLGVALIPASEMLRTKDLQYRITHGEVDAVLSIASGADEFEGVKEYDDLTKFIIGDTKEDWINVEEGKKEMSEELDITPTKRDDVAFLPYTSGTTGNPKAVVHSHGWGYAHMQMAPKHWLNISEGDIVWATAAPGWQKWVWSPFLSTMTSGATAFVFNGRFNGTVYLELLEKYKINVLCCTPTEYRIMAKLQDLGSYDLSHLHDAVSAGEPLNQEVVEKFQDTFNITVRDGYGQTESTLVIGLLKDVKGKPGSMGKAIPGSEVTIIDDEGNLAEVGEVGNIAVPVDLPALFKGYFKEPERTQERIVGNYFMSGDLAKVDEDGYFWFEGRKDDIIISSGYTIGPFEVEDSLTKHPAVKECAVVASPHELRGNIVKAFIILQDGYEPSDDLVKELQNYVKYDVAPYKYPRAIEFVEELPKTNSGKIRRVELREAEIEKYNKK</sequence>
<dbReference type="RefSeq" id="WP_023014733.1">
    <property type="nucleotide sequence ID" value="NZ_AXDY01000001.1"/>
</dbReference>
<dbReference type="InterPro" id="IPR045851">
    <property type="entry name" value="AMP-bd_C_sf"/>
</dbReference>
<name>A0ABN0PFM6_STASI</name>
<evidence type="ECO:0000313" key="9">
    <source>
        <dbReference type="EMBL" id="ERS94519.1"/>
    </source>
</evidence>
<evidence type="ECO:0000256" key="1">
    <source>
        <dbReference type="ARBA" id="ARBA00006432"/>
    </source>
</evidence>
<feature type="domain" description="AMP-dependent synthetase/ligase" evidence="7">
    <location>
        <begin position="22"/>
        <end position="382"/>
    </location>
</feature>
<evidence type="ECO:0000256" key="6">
    <source>
        <dbReference type="ARBA" id="ARBA00032875"/>
    </source>
</evidence>
<keyword evidence="10" id="KW-1185">Reference proteome</keyword>
<reference evidence="9 10" key="1">
    <citation type="journal article" date="2013" name="Genome Announc.">
        <title>Draft Genome Sequence of Staphylococcus simulans UMC-CNS-990, Isolated from a Case of Chronic Bovine Mastitis.</title>
        <authorList>
            <person name="Calcutt M.J."/>
            <person name="Foecking M.F."/>
            <person name="Hsieh H.Y."/>
            <person name="Perry J."/>
            <person name="Stewart G.C."/>
            <person name="Middleton J.R."/>
        </authorList>
    </citation>
    <scope>NUCLEOTIDE SEQUENCE [LARGE SCALE GENOMIC DNA]</scope>
    <source>
        <strain evidence="9 10">UMC-CNS-990</strain>
    </source>
</reference>
<proteinExistence type="inferred from homology"/>
<dbReference type="EMBL" id="AXDY01000001">
    <property type="protein sequence ID" value="ERS94519.1"/>
    <property type="molecule type" value="Genomic_DNA"/>
</dbReference>
<dbReference type="Pfam" id="PF13193">
    <property type="entry name" value="AMP-binding_C"/>
    <property type="match status" value="1"/>
</dbReference>
<protein>
    <recommendedName>
        <fullName evidence="2">Putative long chain fatty acid-CoA ligase VraA</fullName>
    </recommendedName>
    <alternativeName>
        <fullName evidence="6">Acyl-CoA synthetase</fullName>
    </alternativeName>
</protein>
<dbReference type="InterPro" id="IPR042099">
    <property type="entry name" value="ANL_N_sf"/>
</dbReference>
<dbReference type="SUPFAM" id="SSF56801">
    <property type="entry name" value="Acetyl-CoA synthetase-like"/>
    <property type="match status" value="1"/>
</dbReference>
<evidence type="ECO:0000259" key="7">
    <source>
        <dbReference type="Pfam" id="PF00501"/>
    </source>
</evidence>
<evidence type="ECO:0000256" key="3">
    <source>
        <dbReference type="ARBA" id="ARBA00022598"/>
    </source>
</evidence>
<dbReference type="Proteomes" id="UP000017131">
    <property type="component" value="Unassembled WGS sequence"/>
</dbReference>
<dbReference type="PROSITE" id="PS00455">
    <property type="entry name" value="AMP_BINDING"/>
    <property type="match status" value="1"/>
</dbReference>
<dbReference type="Gene3D" id="3.40.50.12780">
    <property type="entry name" value="N-terminal domain of ligase-like"/>
    <property type="match status" value="1"/>
</dbReference>
<dbReference type="PANTHER" id="PTHR43605">
    <property type="entry name" value="ACYL-COENZYME A SYNTHETASE"/>
    <property type="match status" value="1"/>
</dbReference>
<accession>A0ABN0PFM6</accession>
<dbReference type="InterPro" id="IPR020845">
    <property type="entry name" value="AMP-binding_CS"/>
</dbReference>
<evidence type="ECO:0000259" key="8">
    <source>
        <dbReference type="Pfam" id="PF13193"/>
    </source>
</evidence>
<comment type="caution">
    <text evidence="9">The sequence shown here is derived from an EMBL/GenBank/DDBJ whole genome shotgun (WGS) entry which is preliminary data.</text>
</comment>
<comment type="similarity">
    <text evidence="1">Belongs to the ATP-dependent AMP-binding enzyme family.</text>
</comment>
<dbReference type="InterPro" id="IPR000873">
    <property type="entry name" value="AMP-dep_synth/lig_dom"/>
</dbReference>
<dbReference type="CDD" id="cd05972">
    <property type="entry name" value="MACS_like"/>
    <property type="match status" value="1"/>
</dbReference>
<evidence type="ECO:0000313" key="10">
    <source>
        <dbReference type="Proteomes" id="UP000017131"/>
    </source>
</evidence>
<evidence type="ECO:0000256" key="2">
    <source>
        <dbReference type="ARBA" id="ARBA00017625"/>
    </source>
</evidence>
<feature type="domain" description="AMP-binding enzyme C-terminal" evidence="8">
    <location>
        <begin position="432"/>
        <end position="510"/>
    </location>
</feature>
<dbReference type="PANTHER" id="PTHR43605:SF10">
    <property type="entry name" value="ACYL-COA SYNTHETASE MEDIUM CHAIN FAMILY MEMBER 3"/>
    <property type="match status" value="1"/>
</dbReference>
<keyword evidence="3 9" id="KW-0436">Ligase</keyword>
<evidence type="ECO:0000256" key="5">
    <source>
        <dbReference type="ARBA" id="ARBA00022840"/>
    </source>
</evidence>
<keyword evidence="5" id="KW-0067">ATP-binding</keyword>
<dbReference type="InterPro" id="IPR051087">
    <property type="entry name" value="Mitochondrial_ACSM"/>
</dbReference>
<dbReference type="Pfam" id="PF00501">
    <property type="entry name" value="AMP-binding"/>
    <property type="match status" value="1"/>
</dbReference>
<keyword evidence="4" id="KW-0547">Nucleotide-binding</keyword>
<evidence type="ECO:0000256" key="4">
    <source>
        <dbReference type="ARBA" id="ARBA00022741"/>
    </source>
</evidence>
<organism evidence="9 10">
    <name type="scientific">Staphylococcus simulans UMC-CNS-990</name>
    <dbReference type="NCBI Taxonomy" id="1405498"/>
    <lineage>
        <taxon>Bacteria</taxon>
        <taxon>Bacillati</taxon>
        <taxon>Bacillota</taxon>
        <taxon>Bacilli</taxon>
        <taxon>Bacillales</taxon>
        <taxon>Staphylococcaceae</taxon>
        <taxon>Staphylococcus</taxon>
    </lineage>
</organism>
<gene>
    <name evidence="9" type="ORF">SSIM_00065</name>
</gene>
<dbReference type="InterPro" id="IPR025110">
    <property type="entry name" value="AMP-bd_C"/>
</dbReference>
<dbReference type="NCBIfam" id="NF047394">
    <property type="entry name" value="AcylCoAsynMbcS"/>
    <property type="match status" value="1"/>
</dbReference>
<dbReference type="GO" id="GO:0016874">
    <property type="term" value="F:ligase activity"/>
    <property type="evidence" value="ECO:0007669"/>
    <property type="project" value="UniProtKB-KW"/>
</dbReference>
<dbReference type="Gene3D" id="3.30.300.30">
    <property type="match status" value="1"/>
</dbReference>